<name>A0A1H7SG79_9BURK</name>
<dbReference type="AlphaFoldDB" id="A0A1H7SG79"/>
<gene>
    <name evidence="1" type="ORF">SAMN05192542_11223</name>
</gene>
<dbReference type="EMBL" id="FOAJ01000012">
    <property type="protein sequence ID" value="SEL71711.1"/>
    <property type="molecule type" value="Genomic_DNA"/>
</dbReference>
<evidence type="ECO:0000313" key="1">
    <source>
        <dbReference type="EMBL" id="SEL71711.1"/>
    </source>
</evidence>
<dbReference type="RefSeq" id="WP_167626996.1">
    <property type="nucleotide sequence ID" value="NZ_FNSR01000001.1"/>
</dbReference>
<sequence length="47" mass="5360">MEKRELPEMANEATDELKRAPMLLRAHSKGTICECTANLAWNIVFVK</sequence>
<accession>A0A1H7SG79</accession>
<dbReference type="Proteomes" id="UP000199120">
    <property type="component" value="Unassembled WGS sequence"/>
</dbReference>
<reference evidence="2" key="1">
    <citation type="submission" date="2016-10" db="EMBL/GenBank/DDBJ databases">
        <authorList>
            <person name="Varghese N."/>
            <person name="Submissions S."/>
        </authorList>
    </citation>
    <scope>NUCLEOTIDE SEQUENCE [LARGE SCALE GENOMIC DNA]</scope>
    <source>
        <strain evidence="2">LMG 26416</strain>
    </source>
</reference>
<organism evidence="1 2">
    <name type="scientific">Paraburkholderia caballeronis</name>
    <dbReference type="NCBI Taxonomy" id="416943"/>
    <lineage>
        <taxon>Bacteria</taxon>
        <taxon>Pseudomonadati</taxon>
        <taxon>Pseudomonadota</taxon>
        <taxon>Betaproteobacteria</taxon>
        <taxon>Burkholderiales</taxon>
        <taxon>Burkholderiaceae</taxon>
        <taxon>Paraburkholderia</taxon>
    </lineage>
</organism>
<proteinExistence type="predicted"/>
<evidence type="ECO:0000313" key="2">
    <source>
        <dbReference type="Proteomes" id="UP000199120"/>
    </source>
</evidence>
<protein>
    <submittedName>
        <fullName evidence="1">Uncharacterized protein</fullName>
    </submittedName>
</protein>
<keyword evidence="2" id="KW-1185">Reference proteome</keyword>